<dbReference type="OrthoDB" id="9977309at2759"/>
<evidence type="ECO:0000256" key="24">
    <source>
        <dbReference type="ARBA" id="ARBA00023288"/>
    </source>
</evidence>
<dbReference type="PANTHER" id="PTHR19282">
    <property type="entry name" value="TETRASPANIN"/>
    <property type="match status" value="1"/>
</dbReference>
<keyword evidence="24" id="KW-0449">Lipoprotein</keyword>
<keyword evidence="20 29" id="KW-0472">Membrane</keyword>
<evidence type="ECO:0000256" key="21">
    <source>
        <dbReference type="ARBA" id="ARBA00023139"/>
    </source>
</evidence>
<comment type="subunit">
    <text evidence="26">Interacts with TIMP1 and ITGB1 and recruits TIMP1 to ITGB1. Interacts with CD9. Identified in a complex with CD9 and ITGB3. Interacts with PMEL. Interacts with KDR/VEGFR2; identified in a complex with ITGB1 and KDR/VEGFR2 and is required to recruit KDR to ITGB1 complexes. Interacts with SYT7.</text>
</comment>
<evidence type="ECO:0000256" key="6">
    <source>
        <dbReference type="ARBA" id="ARBA00004559"/>
    </source>
</evidence>
<evidence type="ECO:0000256" key="17">
    <source>
        <dbReference type="ARBA" id="ARBA00022842"/>
    </source>
</evidence>
<comment type="function">
    <text evidence="25">Functions as a cell surface receptor for TIMP1 and plays a role in the activation of cellular signaling cascades. Plays a role in the activation of ITGB1 and integrin signaling, leading to the activation of AKT, FAK/PTK2 and MAP kinases. Promotes cell survival, reorganization of the actin cytoskeleton, cell adhesion, spreading and migration, via its role in the activation of AKT and FAK/PTK2. Plays a role in VEGFA signaling via its role in regulating the internalization of KDR/VEGFR2. Plays a role in intracellular vesicular transport processes, and is required for normal trafficking of the PMEL luminal domain that is essential for the development and maturation of melanocytes. Plays a role in the adhesion of leukocytes onto endothelial cells via its role in the regulation of SELP trafficking. May play a role in mast cell degranulation in response to Ms4a2/FceRI stimulation, but not in mast cell degranulation in response to other stimuli.</text>
</comment>
<dbReference type="STRING" id="12930.A0A0Q3UQ72"/>
<evidence type="ECO:0000256" key="2">
    <source>
        <dbReference type="ARBA" id="ARBA00004155"/>
    </source>
</evidence>
<dbReference type="FunFam" id="1.10.1450.10:FF:000019">
    <property type="entry name" value="Tetraspanin"/>
    <property type="match status" value="1"/>
</dbReference>
<feature type="compositionally biased region" description="Pro residues" evidence="28">
    <location>
        <begin position="804"/>
        <end position="823"/>
    </location>
</feature>
<evidence type="ECO:0000256" key="27">
    <source>
        <dbReference type="PIRSR" id="PIRSR600760-2"/>
    </source>
</evidence>
<evidence type="ECO:0000256" key="18">
    <source>
        <dbReference type="ARBA" id="ARBA00022927"/>
    </source>
</evidence>
<evidence type="ECO:0000256" key="23">
    <source>
        <dbReference type="ARBA" id="ARBA00023228"/>
    </source>
</evidence>
<dbReference type="InterPro" id="IPR008952">
    <property type="entry name" value="Tetraspanin_EC2_sf"/>
</dbReference>
<sequence length="834" mass="90516">MAGLLQALVRASEKAADIARLCRREQPLFQLLVAEKTGPDRNQRFLQDFKTLADVLIQEVIKHDLGKEFPELQGHIHGEESNEFRSPEGETVTVQVCATPGDTAALLLAVLAPEREASELLSDAVHRDVALADAALAGVELSIPPQDLAIWIDPIDSTNEYIRGSEDVSPIDGIAPAGLCSALVLIGAYNRRTGCPVLGVINEPFFRRDSVTHRWQGRYHWGVAYGDTRLSSLSPPGPSLVPRVVLSRAEAPAVRAALQPLCGGRLLFASGAGYKLLCVILGLADVYVLSEGSTFAWDACAPHAILRPAMAVEGGMKCVKFLVFVFNFIFWVCGVALVAIGIYAQVALDKALVVSTASAAGTPVAILVLGIIIFFISFFGCCGAWKESYCMVTTFAVLLSIIFLVEVAAAIAGYVFKDKVRSVLEEGLWDAMNKYGEDKALTEAVDELQRDFSCCGANNYTDWSSIERFRVNNTVPRSCCRVNSTSCNVRPSPATVYENVRSVLEEGLWDAMNKYGEDKALTEAVDELQRDFSCCGANNYTDWSSIERFRVNNTVPRSCCRVNSTSCNVRPSPATVYENGCLQSIEAWMKKNILIVAAVALGIAFFEILGIAFACCLMKGIRSGYEMCIRDRVCGVALVAIGIYAQVALDKALVVSTASAAGTPVAILVLGIIIFFISFFGCCGAWKESYCMVTTFAVLLSIIFLVEVAAAIAGYVFKDKVRSVLEEGLWDAMNKYGEDKALTEAVDELQRDFSCCGANNYTDWSSIERFRVNNTVPRSCCRVNSTSCNVRPSPATVYENVRHPQPPVTPPGSQQPPLSPSVPPRAASRASKPG</sequence>
<keyword evidence="14 29" id="KW-0812">Transmembrane</keyword>
<dbReference type="PANTHER" id="PTHR19282:SF456">
    <property type="entry name" value="CD63 MOLECULE"/>
    <property type="match status" value="1"/>
</dbReference>
<keyword evidence="18" id="KW-0653">Protein transport</keyword>
<evidence type="ECO:0000256" key="13">
    <source>
        <dbReference type="ARBA" id="ARBA00022525"/>
    </source>
</evidence>
<evidence type="ECO:0000256" key="12">
    <source>
        <dbReference type="ARBA" id="ARBA00022475"/>
    </source>
</evidence>
<feature type="transmembrane region" description="Helical" evidence="29">
    <location>
        <begin position="593"/>
        <end position="617"/>
    </location>
</feature>
<dbReference type="InterPro" id="IPR044897">
    <property type="entry name" value="INPP1_dom_1"/>
</dbReference>
<dbReference type="GO" id="GO:0042470">
    <property type="term" value="C:melanosome"/>
    <property type="evidence" value="ECO:0007669"/>
    <property type="project" value="UniProtKB-SubCell"/>
</dbReference>
<feature type="transmembrane region" description="Helical" evidence="29">
    <location>
        <begin position="364"/>
        <end position="385"/>
    </location>
</feature>
<feature type="transmembrane region" description="Helical" evidence="29">
    <location>
        <begin position="661"/>
        <end position="686"/>
    </location>
</feature>
<evidence type="ECO:0000256" key="4">
    <source>
        <dbReference type="ARBA" id="ARBA00004241"/>
    </source>
</evidence>
<comment type="similarity">
    <text evidence="8">Belongs to the tetraspanin (TM4SF) family.</text>
</comment>
<organism evidence="30 31">
    <name type="scientific">Amazona aestiva</name>
    <name type="common">Blue-fronted Amazon parrot</name>
    <dbReference type="NCBI Taxonomy" id="12930"/>
    <lineage>
        <taxon>Eukaryota</taxon>
        <taxon>Metazoa</taxon>
        <taxon>Chordata</taxon>
        <taxon>Craniata</taxon>
        <taxon>Vertebrata</taxon>
        <taxon>Euteleostomi</taxon>
        <taxon>Archelosauria</taxon>
        <taxon>Archosauria</taxon>
        <taxon>Dinosauria</taxon>
        <taxon>Saurischia</taxon>
        <taxon>Theropoda</taxon>
        <taxon>Coelurosauria</taxon>
        <taxon>Aves</taxon>
        <taxon>Neognathae</taxon>
        <taxon>Neoaves</taxon>
        <taxon>Telluraves</taxon>
        <taxon>Australaves</taxon>
        <taxon>Psittaciformes</taxon>
        <taxon>Psittacidae</taxon>
        <taxon>Amazona</taxon>
    </lineage>
</organism>
<feature type="transmembrane region" description="Helical" evidence="29">
    <location>
        <begin position="321"/>
        <end position="344"/>
    </location>
</feature>
<keyword evidence="22" id="KW-0325">Glycoprotein</keyword>
<evidence type="ECO:0000256" key="10">
    <source>
        <dbReference type="ARBA" id="ARBA00020588"/>
    </source>
</evidence>
<evidence type="ECO:0000256" key="3">
    <source>
        <dbReference type="ARBA" id="ARBA00004223"/>
    </source>
</evidence>
<dbReference type="InterPro" id="IPR018503">
    <property type="entry name" value="Tetraspanin_CS"/>
</dbReference>
<feature type="binding site" evidence="27">
    <location>
        <position position="153"/>
    </location>
    <ligand>
        <name>Mg(2+)</name>
        <dbReference type="ChEBI" id="CHEBI:18420"/>
        <label>1</label>
        <note>catalytic</note>
    </ligand>
</feature>
<keyword evidence="12" id="KW-1003">Cell membrane</keyword>
<dbReference type="Gene3D" id="3.40.190.80">
    <property type="match status" value="1"/>
</dbReference>
<dbReference type="InterPro" id="IPR018499">
    <property type="entry name" value="Tetraspanin/Peripherin"/>
</dbReference>
<evidence type="ECO:0000313" key="31">
    <source>
        <dbReference type="Proteomes" id="UP000051836"/>
    </source>
</evidence>
<dbReference type="EMBL" id="LMAW01003082">
    <property type="protein sequence ID" value="KQK74154.1"/>
    <property type="molecule type" value="Genomic_DNA"/>
</dbReference>
<dbReference type="GO" id="GO:0009986">
    <property type="term" value="C:cell surface"/>
    <property type="evidence" value="ECO:0007669"/>
    <property type="project" value="UniProtKB-SubCell"/>
</dbReference>
<feature type="region of interest" description="Disordered" evidence="28">
    <location>
        <begin position="797"/>
        <end position="834"/>
    </location>
</feature>
<reference evidence="30 31" key="1">
    <citation type="submission" date="2015-10" db="EMBL/GenBank/DDBJ databases">
        <authorList>
            <person name="Gilbert D.G."/>
        </authorList>
    </citation>
    <scope>NUCLEOTIDE SEQUENCE [LARGE SCALE GENOMIC DNA]</scope>
    <source>
        <strain evidence="30">FVVF132</strain>
    </source>
</reference>
<comment type="subcellular location">
    <subcellularLocation>
        <location evidence="7">Cell membrane</location>
        <topology evidence="7">Multi-pass membrane protein</topology>
    </subcellularLocation>
    <subcellularLocation>
        <location evidence="4">Cell surface</location>
    </subcellularLocation>
    <subcellularLocation>
        <location evidence="6">Endosome</location>
        <location evidence="6">Multivesicular body</location>
    </subcellularLocation>
    <subcellularLocation>
        <location evidence="1">Late endosome membrane</location>
        <topology evidence="1">Multi-pass membrane protein</topology>
    </subcellularLocation>
    <subcellularLocation>
        <location evidence="2">Lysosome membrane</location>
        <topology evidence="2">Multi-pass membrane protein</topology>
    </subcellularLocation>
    <subcellularLocation>
        <location evidence="3">Melanosome</location>
    </subcellularLocation>
    <subcellularLocation>
        <location evidence="5">Secreted</location>
        <location evidence="5">Extracellular exosome</location>
    </subcellularLocation>
</comment>
<dbReference type="PRINTS" id="PR00259">
    <property type="entry name" value="TMFOUR"/>
</dbReference>
<comment type="cofactor">
    <cofactor evidence="27">
        <name>Mg(2+)</name>
        <dbReference type="ChEBI" id="CHEBI:18420"/>
    </cofactor>
</comment>
<accession>A0A0Q3UQ72</accession>
<comment type="caution">
    <text evidence="30">The sequence shown here is derived from an EMBL/GenBank/DDBJ whole genome shotgun (WGS) entry which is preliminary data.</text>
</comment>
<feature type="transmembrane region" description="Helical" evidence="29">
    <location>
        <begin position="392"/>
        <end position="416"/>
    </location>
</feature>
<evidence type="ECO:0000256" key="15">
    <source>
        <dbReference type="ARBA" id="ARBA00022723"/>
    </source>
</evidence>
<evidence type="ECO:0000256" key="22">
    <source>
        <dbReference type="ARBA" id="ARBA00023180"/>
    </source>
</evidence>
<feature type="binding site" evidence="27">
    <location>
        <position position="298"/>
    </location>
    <ligand>
        <name>Mg(2+)</name>
        <dbReference type="ChEBI" id="CHEBI:18420"/>
        <label>1</label>
        <note>catalytic</note>
    </ligand>
</feature>
<evidence type="ECO:0000256" key="8">
    <source>
        <dbReference type="ARBA" id="ARBA00006840"/>
    </source>
</evidence>
<keyword evidence="21" id="KW-0564">Palmitate</keyword>
<evidence type="ECO:0000256" key="29">
    <source>
        <dbReference type="SAM" id="Phobius"/>
    </source>
</evidence>
<evidence type="ECO:0000256" key="9">
    <source>
        <dbReference type="ARBA" id="ARBA00009759"/>
    </source>
</evidence>
<keyword evidence="15 27" id="KW-0479">Metal-binding</keyword>
<dbReference type="InterPro" id="IPR000760">
    <property type="entry name" value="Inositol_monophosphatase-like"/>
</dbReference>
<keyword evidence="16" id="KW-0967">Endosome</keyword>
<evidence type="ECO:0000256" key="20">
    <source>
        <dbReference type="ARBA" id="ARBA00023136"/>
    </source>
</evidence>
<evidence type="ECO:0000256" key="11">
    <source>
        <dbReference type="ARBA" id="ARBA00022448"/>
    </source>
</evidence>
<dbReference type="GO" id="GO:1900746">
    <property type="term" value="P:regulation of vascular endothelial growth factor signaling pathway"/>
    <property type="evidence" value="ECO:0007669"/>
    <property type="project" value="TreeGrafter"/>
</dbReference>
<evidence type="ECO:0000313" key="30">
    <source>
        <dbReference type="EMBL" id="KQK74154.1"/>
    </source>
</evidence>
<feature type="binding site" evidence="27">
    <location>
        <position position="155"/>
    </location>
    <ligand>
        <name>Mg(2+)</name>
        <dbReference type="ChEBI" id="CHEBI:18420"/>
        <label>1</label>
        <note>catalytic</note>
    </ligand>
</feature>
<gene>
    <name evidence="30" type="ORF">AAES_159157</name>
</gene>
<dbReference type="Pfam" id="PF00335">
    <property type="entry name" value="Tetraspanin"/>
    <property type="match status" value="3"/>
</dbReference>
<dbReference type="PROSITE" id="PS00629">
    <property type="entry name" value="IMP_1"/>
    <property type="match status" value="1"/>
</dbReference>
<dbReference type="GO" id="GO:0031902">
    <property type="term" value="C:late endosome membrane"/>
    <property type="evidence" value="ECO:0007669"/>
    <property type="project" value="UniProtKB-SubCell"/>
</dbReference>
<feature type="transmembrane region" description="Helical" evidence="29">
    <location>
        <begin position="693"/>
        <end position="717"/>
    </location>
</feature>
<keyword evidence="13" id="KW-0964">Secreted</keyword>
<dbReference type="SUPFAM" id="SSF48652">
    <property type="entry name" value="Tetraspanin"/>
    <property type="match status" value="3"/>
</dbReference>
<evidence type="ECO:0000256" key="1">
    <source>
        <dbReference type="ARBA" id="ARBA00004107"/>
    </source>
</evidence>
<name>A0A0Q3UQ72_AMAAE</name>
<dbReference type="Gene3D" id="4.10.460.10">
    <property type="entry name" value="Inositol Polyphosphate 1-phosphatase, domain 1"/>
    <property type="match status" value="1"/>
</dbReference>
<proteinExistence type="inferred from homology"/>
<dbReference type="GO" id="GO:0015031">
    <property type="term" value="P:protein transport"/>
    <property type="evidence" value="ECO:0007669"/>
    <property type="project" value="UniProtKB-KW"/>
</dbReference>
<comment type="similarity">
    <text evidence="9">Belongs to the inositol monophosphatase superfamily.</text>
</comment>
<dbReference type="Proteomes" id="UP000051836">
    <property type="component" value="Unassembled WGS sequence"/>
</dbReference>
<dbReference type="SUPFAM" id="SSF56655">
    <property type="entry name" value="Carbohydrate phosphatase"/>
    <property type="match status" value="1"/>
</dbReference>
<dbReference type="GO" id="GO:0005771">
    <property type="term" value="C:multivesicular body"/>
    <property type="evidence" value="ECO:0007669"/>
    <property type="project" value="UniProtKB-SubCell"/>
</dbReference>
<evidence type="ECO:0000256" key="5">
    <source>
        <dbReference type="ARBA" id="ARBA00004550"/>
    </source>
</evidence>
<protein>
    <recommendedName>
        <fullName evidence="10">CD63 antigen</fullName>
    </recommendedName>
</protein>
<dbReference type="GO" id="GO:0005576">
    <property type="term" value="C:extracellular region"/>
    <property type="evidence" value="ECO:0007669"/>
    <property type="project" value="UniProtKB-SubCell"/>
</dbReference>
<keyword evidence="19 29" id="KW-1133">Transmembrane helix</keyword>
<evidence type="ECO:0000256" key="14">
    <source>
        <dbReference type="ARBA" id="ARBA00022692"/>
    </source>
</evidence>
<keyword evidence="11" id="KW-0813">Transport</keyword>
<feature type="binding site" evidence="27">
    <location>
        <position position="79"/>
    </location>
    <ligand>
        <name>Mg(2+)</name>
        <dbReference type="ChEBI" id="CHEBI:18420"/>
        <label>1</label>
        <note>catalytic</note>
    </ligand>
</feature>
<evidence type="ECO:0000256" key="7">
    <source>
        <dbReference type="ARBA" id="ARBA00004651"/>
    </source>
</evidence>
<dbReference type="GO" id="GO:0030154">
    <property type="term" value="P:cell differentiation"/>
    <property type="evidence" value="ECO:0007669"/>
    <property type="project" value="UniProtKB-ARBA"/>
</dbReference>
<feature type="transmembrane region" description="Helical" evidence="29">
    <location>
        <begin position="629"/>
        <end position="649"/>
    </location>
</feature>
<feature type="binding site" evidence="27">
    <location>
        <position position="156"/>
    </location>
    <ligand>
        <name>Mg(2+)</name>
        <dbReference type="ChEBI" id="CHEBI:18420"/>
        <label>1</label>
        <note>catalytic</note>
    </ligand>
</feature>
<evidence type="ECO:0000256" key="26">
    <source>
        <dbReference type="ARBA" id="ARBA00046382"/>
    </source>
</evidence>
<dbReference type="Pfam" id="PF00459">
    <property type="entry name" value="Inositol_P"/>
    <property type="match status" value="1"/>
</dbReference>
<evidence type="ECO:0000256" key="16">
    <source>
        <dbReference type="ARBA" id="ARBA00022753"/>
    </source>
</evidence>
<keyword evidence="17 27" id="KW-0460">Magnesium</keyword>
<dbReference type="GO" id="GO:0005765">
    <property type="term" value="C:lysosomal membrane"/>
    <property type="evidence" value="ECO:0007669"/>
    <property type="project" value="UniProtKB-SubCell"/>
</dbReference>
<dbReference type="Gene3D" id="1.10.1450.10">
    <property type="entry name" value="Tetraspanin"/>
    <property type="match status" value="3"/>
</dbReference>
<evidence type="ECO:0000256" key="28">
    <source>
        <dbReference type="SAM" id="MobiDB-lite"/>
    </source>
</evidence>
<dbReference type="AlphaFoldDB" id="A0A0Q3UQ72"/>
<dbReference type="PROSITE" id="PS00421">
    <property type="entry name" value="TM4_1"/>
    <property type="match status" value="2"/>
</dbReference>
<dbReference type="GO" id="GO:0046872">
    <property type="term" value="F:metal ion binding"/>
    <property type="evidence" value="ECO:0007669"/>
    <property type="project" value="UniProtKB-KW"/>
</dbReference>
<keyword evidence="23" id="KW-0458">Lysosome</keyword>
<keyword evidence="31" id="KW-1185">Reference proteome</keyword>
<dbReference type="InterPro" id="IPR020583">
    <property type="entry name" value="Inositol_monoP_metal-BS"/>
</dbReference>
<feature type="compositionally biased region" description="Low complexity" evidence="28">
    <location>
        <begin position="824"/>
        <end position="834"/>
    </location>
</feature>
<evidence type="ECO:0000256" key="25">
    <source>
        <dbReference type="ARBA" id="ARBA00043922"/>
    </source>
</evidence>
<dbReference type="Gene3D" id="3.30.540.10">
    <property type="entry name" value="Fructose-1,6-Bisphosphatase, subunit A, domain 1"/>
    <property type="match status" value="1"/>
</dbReference>
<dbReference type="GO" id="GO:0005886">
    <property type="term" value="C:plasma membrane"/>
    <property type="evidence" value="ECO:0007669"/>
    <property type="project" value="UniProtKB-SubCell"/>
</dbReference>
<evidence type="ECO:0000256" key="19">
    <source>
        <dbReference type="ARBA" id="ARBA00022989"/>
    </source>
</evidence>